<dbReference type="AlphaFoldDB" id="A0A1H4BJH8"/>
<sequence length="607" mass="67358">MNYKHTALKLTVYFKSKFRFRIPKVYLVCFWLFLIVMGFSQYKPGTGLPPADPDNGGLFLPGGFRAVVVVDSLKGQARHIAVSDNGDIYVKARNHVRNDGYGNIALRDTNNDGKADIIQPFGKYEGRTYGTAMRIHNGYLYYSSELVVYRNKLTPGQLVPDSKMDTIVIDNPPYHEHQTKPVAFDDSGHIYVGWGAGSNASQVANRRPGSPGTGIPDSETEGSPFLVDHGGIWMFDENKLNQKQEEGVKFATGLRSIVALDWDPNSKSLYTINHGRDDLRMLWPAIYTPWESAILPAEEFFKVKQGLNGGWPYYYYDQLKKKKILNPEYGGNKIKEGNGAKLTQPLIGFPGHFAPNDLMFYKGNQFPARYKNGAFMAFHGATNRAPYPQAGYIIAFVPFKNGVPSGPWEVFADGFAKVDPIVNVSNAVYRPMGLAEGPDGSLYVSDTEKGKIWRIMFKGNKKTFGPLQLATMAKRKITKSNIKTPNEITDNLDRGKMLAAAKVYTTYCSPCHQRDGKGDGNRYPPVAGSEWVNGDKTKLISVILNGLQGPVQVKGLPYNEVMPAHGSFLKDDEIAQVVTYIKSNFGNTPGIVTPDEVSVVRKSTSKQ</sequence>
<keyword evidence="9" id="KW-1185">Reference proteome</keyword>
<keyword evidence="6" id="KW-1133">Transmembrane helix</keyword>
<dbReference type="SUPFAM" id="SSF46626">
    <property type="entry name" value="Cytochrome c"/>
    <property type="match status" value="1"/>
</dbReference>
<dbReference type="Proteomes" id="UP000198850">
    <property type="component" value="Unassembled WGS sequence"/>
</dbReference>
<dbReference type="Gene3D" id="1.10.760.10">
    <property type="entry name" value="Cytochrome c-like domain"/>
    <property type="match status" value="1"/>
</dbReference>
<dbReference type="InterPro" id="IPR036909">
    <property type="entry name" value="Cyt_c-like_dom_sf"/>
</dbReference>
<dbReference type="PANTHER" id="PTHR35008">
    <property type="entry name" value="BLL4482 PROTEIN-RELATED"/>
    <property type="match status" value="1"/>
</dbReference>
<dbReference type="InterPro" id="IPR051459">
    <property type="entry name" value="Cytochrome_c-type_DH"/>
</dbReference>
<dbReference type="STRING" id="425514.SAMN05443550_103372"/>
<evidence type="ECO:0000256" key="3">
    <source>
        <dbReference type="ARBA" id="ARBA00023004"/>
    </source>
</evidence>
<dbReference type="InterPro" id="IPR009056">
    <property type="entry name" value="Cyt_c-like_dom"/>
</dbReference>
<proteinExistence type="predicted"/>
<feature type="transmembrane region" description="Helical" evidence="6">
    <location>
        <begin position="25"/>
        <end position="42"/>
    </location>
</feature>
<dbReference type="InterPro" id="IPR011041">
    <property type="entry name" value="Quinoprot_gluc/sorb_DH_b-prop"/>
</dbReference>
<feature type="region of interest" description="Disordered" evidence="5">
    <location>
        <begin position="201"/>
        <end position="221"/>
    </location>
</feature>
<dbReference type="GO" id="GO:0020037">
    <property type="term" value="F:heme binding"/>
    <property type="evidence" value="ECO:0007669"/>
    <property type="project" value="InterPro"/>
</dbReference>
<dbReference type="PANTHER" id="PTHR35008:SF8">
    <property type="entry name" value="ALCOHOL DEHYDROGENASE CYTOCHROME C SUBUNIT"/>
    <property type="match status" value="1"/>
</dbReference>
<evidence type="ECO:0000256" key="2">
    <source>
        <dbReference type="ARBA" id="ARBA00022723"/>
    </source>
</evidence>
<evidence type="ECO:0000256" key="5">
    <source>
        <dbReference type="SAM" id="MobiDB-lite"/>
    </source>
</evidence>
<keyword evidence="6" id="KW-0472">Membrane</keyword>
<dbReference type="InterPro" id="IPR011042">
    <property type="entry name" value="6-blade_b-propeller_TolB-like"/>
</dbReference>
<dbReference type="PROSITE" id="PS51007">
    <property type="entry name" value="CYTC"/>
    <property type="match status" value="1"/>
</dbReference>
<dbReference type="Gene3D" id="2.120.10.30">
    <property type="entry name" value="TolB, C-terminal domain"/>
    <property type="match status" value="1"/>
</dbReference>
<evidence type="ECO:0000313" key="8">
    <source>
        <dbReference type="EMBL" id="SEA48247.1"/>
    </source>
</evidence>
<dbReference type="SUPFAM" id="SSF50952">
    <property type="entry name" value="Soluble quinoprotein glucose dehydrogenase"/>
    <property type="match status" value="1"/>
</dbReference>
<dbReference type="Pfam" id="PF00034">
    <property type="entry name" value="Cytochrom_C"/>
    <property type="match status" value="1"/>
</dbReference>
<dbReference type="GO" id="GO:0046872">
    <property type="term" value="F:metal ion binding"/>
    <property type="evidence" value="ECO:0007669"/>
    <property type="project" value="UniProtKB-KW"/>
</dbReference>
<evidence type="ECO:0000259" key="7">
    <source>
        <dbReference type="PROSITE" id="PS51007"/>
    </source>
</evidence>
<organism evidence="8 9">
    <name type="scientific">Pedobacter hartonius</name>
    <dbReference type="NCBI Taxonomy" id="425514"/>
    <lineage>
        <taxon>Bacteria</taxon>
        <taxon>Pseudomonadati</taxon>
        <taxon>Bacteroidota</taxon>
        <taxon>Sphingobacteriia</taxon>
        <taxon>Sphingobacteriales</taxon>
        <taxon>Sphingobacteriaceae</taxon>
        <taxon>Pedobacter</taxon>
    </lineage>
</organism>
<dbReference type="GO" id="GO:0009055">
    <property type="term" value="F:electron transfer activity"/>
    <property type="evidence" value="ECO:0007669"/>
    <property type="project" value="InterPro"/>
</dbReference>
<gene>
    <name evidence="8" type="ORF">SAMN05443550_103372</name>
</gene>
<evidence type="ECO:0000313" key="9">
    <source>
        <dbReference type="Proteomes" id="UP000198850"/>
    </source>
</evidence>
<evidence type="ECO:0000256" key="6">
    <source>
        <dbReference type="SAM" id="Phobius"/>
    </source>
</evidence>
<dbReference type="EMBL" id="FNRA01000003">
    <property type="protein sequence ID" value="SEA48247.1"/>
    <property type="molecule type" value="Genomic_DNA"/>
</dbReference>
<keyword evidence="1 4" id="KW-0349">Heme</keyword>
<dbReference type="Pfam" id="PF22807">
    <property type="entry name" value="TrAA12"/>
    <property type="match status" value="1"/>
</dbReference>
<evidence type="ECO:0000256" key="4">
    <source>
        <dbReference type="PROSITE-ProRule" id="PRU00433"/>
    </source>
</evidence>
<accession>A0A1H4BJH8</accession>
<keyword evidence="2 4" id="KW-0479">Metal-binding</keyword>
<feature type="domain" description="Cytochrome c" evidence="7">
    <location>
        <begin position="490"/>
        <end position="585"/>
    </location>
</feature>
<reference evidence="8 9" key="1">
    <citation type="submission" date="2016-10" db="EMBL/GenBank/DDBJ databases">
        <authorList>
            <person name="de Groot N.N."/>
        </authorList>
    </citation>
    <scope>NUCLEOTIDE SEQUENCE [LARGE SCALE GENOMIC DNA]</scope>
    <source>
        <strain evidence="8 9">DSM 19033</strain>
    </source>
</reference>
<name>A0A1H4BJH8_9SPHI</name>
<dbReference type="InterPro" id="IPR054539">
    <property type="entry name" value="Beta-prop_PDH"/>
</dbReference>
<protein>
    <submittedName>
        <fullName evidence="8">Glucose/arabinose dehydrogenase, beta-propeller fold</fullName>
    </submittedName>
</protein>
<evidence type="ECO:0000256" key="1">
    <source>
        <dbReference type="ARBA" id="ARBA00022617"/>
    </source>
</evidence>
<keyword evidence="3 4" id="KW-0408">Iron</keyword>
<keyword evidence="6" id="KW-0812">Transmembrane</keyword>